<organism evidence="2 3">
    <name type="scientific">Ancylobacter tetraedralis</name>
    <dbReference type="NCBI Taxonomy" id="217068"/>
    <lineage>
        <taxon>Bacteria</taxon>
        <taxon>Pseudomonadati</taxon>
        <taxon>Pseudomonadota</taxon>
        <taxon>Alphaproteobacteria</taxon>
        <taxon>Hyphomicrobiales</taxon>
        <taxon>Xanthobacteraceae</taxon>
        <taxon>Ancylobacter</taxon>
    </lineage>
</organism>
<proteinExistence type="predicted"/>
<dbReference type="AlphaFoldDB" id="A0A839Z998"/>
<protein>
    <recommendedName>
        <fullName evidence="4">Lipoprotein</fullName>
    </recommendedName>
</protein>
<gene>
    <name evidence="2" type="ORF">FHS55_001824</name>
</gene>
<reference evidence="2 3" key="1">
    <citation type="submission" date="2020-08" db="EMBL/GenBank/DDBJ databases">
        <title>Genomic Encyclopedia of Type Strains, Phase IV (KMG-IV): sequencing the most valuable type-strain genomes for metagenomic binning, comparative biology and taxonomic classification.</title>
        <authorList>
            <person name="Goeker M."/>
        </authorList>
    </citation>
    <scope>NUCLEOTIDE SEQUENCE [LARGE SCALE GENOMIC DNA]</scope>
    <source>
        <strain evidence="2 3">DSM 5895</strain>
    </source>
</reference>
<evidence type="ECO:0000313" key="3">
    <source>
        <dbReference type="Proteomes" id="UP000533469"/>
    </source>
</evidence>
<feature type="region of interest" description="Disordered" evidence="1">
    <location>
        <begin position="32"/>
        <end position="120"/>
    </location>
</feature>
<feature type="compositionally biased region" description="Polar residues" evidence="1">
    <location>
        <begin position="87"/>
        <end position="98"/>
    </location>
</feature>
<feature type="compositionally biased region" description="Low complexity" evidence="1">
    <location>
        <begin position="46"/>
        <end position="57"/>
    </location>
</feature>
<feature type="compositionally biased region" description="Pro residues" evidence="1">
    <location>
        <begin position="36"/>
        <end position="45"/>
    </location>
</feature>
<accession>A0A839Z998</accession>
<sequence length="120" mass="12479">MLKLWVKADQEMTRAPAAPLLAAVALGLALAGCAPPGWPETPPSTAPGAAAPPAQGAKSTSPFAPKGPDFLHYGAPKQIGDRPVMTPEQTAKMQTDLENTAKKREQQLKQATDPEGQAGQ</sequence>
<evidence type="ECO:0008006" key="4">
    <source>
        <dbReference type="Google" id="ProtNLM"/>
    </source>
</evidence>
<dbReference type="RefSeq" id="WP_183189406.1">
    <property type="nucleotide sequence ID" value="NZ_JACICD010000003.1"/>
</dbReference>
<dbReference type="Proteomes" id="UP000533469">
    <property type="component" value="Unassembled WGS sequence"/>
</dbReference>
<dbReference type="PROSITE" id="PS51257">
    <property type="entry name" value="PROKAR_LIPOPROTEIN"/>
    <property type="match status" value="1"/>
</dbReference>
<keyword evidence="3" id="KW-1185">Reference proteome</keyword>
<evidence type="ECO:0000313" key="2">
    <source>
        <dbReference type="EMBL" id="MBB3771225.1"/>
    </source>
</evidence>
<evidence type="ECO:0000256" key="1">
    <source>
        <dbReference type="SAM" id="MobiDB-lite"/>
    </source>
</evidence>
<dbReference type="EMBL" id="JACICD010000003">
    <property type="protein sequence ID" value="MBB3771225.1"/>
    <property type="molecule type" value="Genomic_DNA"/>
</dbReference>
<comment type="caution">
    <text evidence="2">The sequence shown here is derived from an EMBL/GenBank/DDBJ whole genome shotgun (WGS) entry which is preliminary data.</text>
</comment>
<name>A0A839Z998_9HYPH</name>